<dbReference type="Proteomes" id="UP001596512">
    <property type="component" value="Unassembled WGS sequence"/>
</dbReference>
<organism evidence="1 2">
    <name type="scientific">Actinokineospora soli</name>
    <dbReference type="NCBI Taxonomy" id="1048753"/>
    <lineage>
        <taxon>Bacteria</taxon>
        <taxon>Bacillati</taxon>
        <taxon>Actinomycetota</taxon>
        <taxon>Actinomycetes</taxon>
        <taxon>Pseudonocardiales</taxon>
        <taxon>Pseudonocardiaceae</taxon>
        <taxon>Actinokineospora</taxon>
    </lineage>
</organism>
<name>A0ABW2TK32_9PSEU</name>
<dbReference type="InterPro" id="IPR011009">
    <property type="entry name" value="Kinase-like_dom_sf"/>
</dbReference>
<dbReference type="EMBL" id="JBHTEY010000004">
    <property type="protein sequence ID" value="MFC7613499.1"/>
    <property type="molecule type" value="Genomic_DNA"/>
</dbReference>
<sequence>MERQLMETTAFLRDRDLLHLDAHFANMRVAADRIYLTDWGLALSPHFDLTPAEHAFFQANTNHDTDYASMRLVNWLVTSTCALPPTDIPTRNAYVEQCANGHIPPDVPAHVAAIVTRHAPAAARMNALYWNLFNGDFPAAVR</sequence>
<reference evidence="2" key="1">
    <citation type="journal article" date="2019" name="Int. J. Syst. Evol. Microbiol.">
        <title>The Global Catalogue of Microorganisms (GCM) 10K type strain sequencing project: providing services to taxonomists for standard genome sequencing and annotation.</title>
        <authorList>
            <consortium name="The Broad Institute Genomics Platform"/>
            <consortium name="The Broad Institute Genome Sequencing Center for Infectious Disease"/>
            <person name="Wu L."/>
            <person name="Ma J."/>
        </authorList>
    </citation>
    <scope>NUCLEOTIDE SEQUENCE [LARGE SCALE GENOMIC DNA]</scope>
    <source>
        <strain evidence="2">JCM 17695</strain>
    </source>
</reference>
<evidence type="ECO:0008006" key="3">
    <source>
        <dbReference type="Google" id="ProtNLM"/>
    </source>
</evidence>
<protein>
    <recommendedName>
        <fullName evidence="3">Protein kinase domain-containing protein</fullName>
    </recommendedName>
</protein>
<evidence type="ECO:0000313" key="2">
    <source>
        <dbReference type="Proteomes" id="UP001596512"/>
    </source>
</evidence>
<gene>
    <name evidence="1" type="ORF">ACFQV2_07670</name>
</gene>
<keyword evidence="2" id="KW-1185">Reference proteome</keyword>
<proteinExistence type="predicted"/>
<accession>A0ABW2TK32</accession>
<comment type="caution">
    <text evidence="1">The sequence shown here is derived from an EMBL/GenBank/DDBJ whole genome shotgun (WGS) entry which is preliminary data.</text>
</comment>
<evidence type="ECO:0000313" key="1">
    <source>
        <dbReference type="EMBL" id="MFC7613499.1"/>
    </source>
</evidence>
<dbReference type="SUPFAM" id="SSF56112">
    <property type="entry name" value="Protein kinase-like (PK-like)"/>
    <property type="match status" value="1"/>
</dbReference>